<feature type="domain" description="EGF-like" evidence="2">
    <location>
        <begin position="296"/>
        <end position="332"/>
    </location>
</feature>
<feature type="domain" description="EGF-like" evidence="2">
    <location>
        <begin position="552"/>
        <end position="582"/>
    </location>
</feature>
<keyword evidence="1" id="KW-0472">Membrane</keyword>
<gene>
    <name evidence="3" type="ORF">QR46_4933</name>
</gene>
<feature type="domain" description="EGF-like" evidence="2">
    <location>
        <begin position="88"/>
        <end position="138"/>
    </location>
</feature>
<accession>A0A132NM19</accession>
<protein>
    <recommendedName>
        <fullName evidence="2">EGF-like domain-containing protein</fullName>
    </recommendedName>
</protein>
<keyword evidence="1" id="KW-1133">Transmembrane helix</keyword>
<evidence type="ECO:0000313" key="3">
    <source>
        <dbReference type="EMBL" id="KWX11113.1"/>
    </source>
</evidence>
<dbReference type="EMBL" id="JXTI01000332">
    <property type="protein sequence ID" value="KWX11113.1"/>
    <property type="molecule type" value="Genomic_DNA"/>
</dbReference>
<dbReference type="PANTHER" id="PTHR23275:SF100">
    <property type="entry name" value="EGF-LIKE DOMAIN-CONTAINING PROTEIN"/>
    <property type="match status" value="1"/>
</dbReference>
<reference evidence="3 4" key="1">
    <citation type="journal article" date="2015" name="Mol. Biochem. Parasitol.">
        <title>Identification of polymorphic genes for use in assemblage B genotyping assays through comparative genomics of multiple assemblage B Giardia duodenalis isolates.</title>
        <authorList>
            <person name="Wielinga C."/>
            <person name="Thompson R.C."/>
            <person name="Monis P."/>
            <person name="Ryan U."/>
        </authorList>
    </citation>
    <scope>NUCLEOTIDE SEQUENCE [LARGE SCALE GENOMIC DNA]</scope>
    <source>
        <strain evidence="3 4">BAH15c1</strain>
    </source>
</reference>
<dbReference type="SUPFAM" id="SSF57184">
    <property type="entry name" value="Growth factor receptor domain"/>
    <property type="match status" value="3"/>
</dbReference>
<dbReference type="InterPro" id="IPR006212">
    <property type="entry name" value="Furin_repeat"/>
</dbReference>
<dbReference type="InterPro" id="IPR005127">
    <property type="entry name" value="Giardia_VSP"/>
</dbReference>
<dbReference type="InterPro" id="IPR009030">
    <property type="entry name" value="Growth_fac_rcpt_cys_sf"/>
</dbReference>
<dbReference type="Gene3D" id="2.10.220.10">
    <property type="entry name" value="Hormone Receptor, Insulin-like Growth Factor Receptor 1, Chain A, domain 2"/>
    <property type="match status" value="2"/>
</dbReference>
<dbReference type="PANTHER" id="PTHR23275">
    <property type="entry name" value="CABRIOLET.-RELATED"/>
    <property type="match status" value="1"/>
</dbReference>
<keyword evidence="1" id="KW-0812">Transmembrane</keyword>
<dbReference type="OrthoDB" id="300641at2759"/>
<dbReference type="SMART" id="SM00261">
    <property type="entry name" value="FU"/>
    <property type="match status" value="3"/>
</dbReference>
<evidence type="ECO:0000256" key="1">
    <source>
        <dbReference type="SAM" id="Phobius"/>
    </source>
</evidence>
<feature type="domain" description="EGF-like" evidence="2">
    <location>
        <begin position="257"/>
        <end position="295"/>
    </location>
</feature>
<dbReference type="AlphaFoldDB" id="A0A132NM19"/>
<name>A0A132NM19_GIAIN</name>
<dbReference type="VEuPathDB" id="GiardiaDB:QR46_4933"/>
<evidence type="ECO:0000259" key="2">
    <source>
        <dbReference type="SMART" id="SM00181"/>
    </source>
</evidence>
<dbReference type="InterPro" id="IPR052798">
    <property type="entry name" value="Giardia_VSA"/>
</dbReference>
<dbReference type="Proteomes" id="UP000070089">
    <property type="component" value="Unassembled WGS sequence"/>
</dbReference>
<feature type="domain" description="EGF-like" evidence="2">
    <location>
        <begin position="139"/>
        <end position="172"/>
    </location>
</feature>
<comment type="caution">
    <text evidence="3">The sequence shown here is derived from an EMBL/GenBank/DDBJ whole genome shotgun (WGS) entry which is preliminary data.</text>
</comment>
<organism evidence="3 4">
    <name type="scientific">Giardia duodenalis assemblage B</name>
    <dbReference type="NCBI Taxonomy" id="1394984"/>
    <lineage>
        <taxon>Eukaryota</taxon>
        <taxon>Metamonada</taxon>
        <taxon>Diplomonadida</taxon>
        <taxon>Hexamitidae</taxon>
        <taxon>Giardiinae</taxon>
        <taxon>Giardia</taxon>
    </lineage>
</organism>
<evidence type="ECO:0000313" key="4">
    <source>
        <dbReference type="Proteomes" id="UP000070089"/>
    </source>
</evidence>
<dbReference type="SMART" id="SM00181">
    <property type="entry name" value="EGF"/>
    <property type="match status" value="6"/>
</dbReference>
<dbReference type="InterPro" id="IPR000742">
    <property type="entry name" value="EGF"/>
</dbReference>
<feature type="domain" description="EGF-like" evidence="2">
    <location>
        <begin position="333"/>
        <end position="374"/>
    </location>
</feature>
<proteinExistence type="predicted"/>
<dbReference type="Pfam" id="PF03302">
    <property type="entry name" value="VSP"/>
    <property type="match status" value="2"/>
</dbReference>
<sequence length="613" mass="61293">MAGAPIDSFCRPSSSPQAITAGCTADASAGVCGSCSGGFFLFRGGCYKAGQEPGSEICMAVEGGKCTACNAANGLFQNPAASPTLGSECILCWDTTGADGYKGVVGCNTCTAPQQTGAATCNTCQAGYVKATSTNECKPCGTGCSACSASNQQECTACLEGKYLKSDSHTCVDGTGDTCGQGKYADPTTNECKSCATDIPECTACTYSDTLQKPVCSACGGSKPLLKTAIDGTTTCVDDTGCAVGNTHIVDNAKCLRCGDDANGGLAGCNTCSSKTTCTTCQDGYVKNNGGSACESCGSNCATCTKTNDMSTCTGCLPGFFLKTDGSNKECVPCDNVDKGGIEGCATCTFSGSLTCNSCKPNYRQSGSNPVTCTRTCEDETACGGTAGACDAIVIGANGEMKYYCSYCGESTKFPIDGICKGDSDKAGNTCAGGACQSCAANYFLYMGGCYNTQATPGNLMCKTAPNGFCTAAANSRYFAVPGAAKTDQSVLAYENPLGTTTGSNSDINAYVGVEGCKTCEAPTAATGMASAKCTACDEGKVLTGSGYGCVTCDIAGCSACKADNMCEACGDGYRLEGEACVSTGGGNLSTAAIAGISVAAVVVVGGLVGFLC</sequence>
<feature type="transmembrane region" description="Helical" evidence="1">
    <location>
        <begin position="592"/>
        <end position="612"/>
    </location>
</feature>